<feature type="compositionally biased region" description="Basic and acidic residues" evidence="6">
    <location>
        <begin position="99"/>
        <end position="109"/>
    </location>
</feature>
<accession>A0A834SMG7</accession>
<dbReference type="PANTHER" id="PTHR45868:SF69">
    <property type="entry name" value="HEAVY METAL-ASSOCIATED ISOPRENYLATED PLANT PROTEIN 35"/>
    <property type="match status" value="1"/>
</dbReference>
<evidence type="ECO:0000313" key="9">
    <source>
        <dbReference type="Proteomes" id="UP000634136"/>
    </source>
</evidence>
<evidence type="ECO:0000256" key="6">
    <source>
        <dbReference type="SAM" id="MobiDB-lite"/>
    </source>
</evidence>
<comment type="similarity">
    <text evidence="5">Belongs to the HIPP family.</text>
</comment>
<dbReference type="SUPFAM" id="SSF55008">
    <property type="entry name" value="HMA, heavy metal-associated domain"/>
    <property type="match status" value="1"/>
</dbReference>
<evidence type="ECO:0000256" key="5">
    <source>
        <dbReference type="ARBA" id="ARBA00024045"/>
    </source>
</evidence>
<feature type="compositionally biased region" description="Polar residues" evidence="6">
    <location>
        <begin position="225"/>
        <end position="240"/>
    </location>
</feature>
<evidence type="ECO:0000313" key="8">
    <source>
        <dbReference type="EMBL" id="KAF7805095.1"/>
    </source>
</evidence>
<evidence type="ECO:0000256" key="2">
    <source>
        <dbReference type="ARBA" id="ARBA00022723"/>
    </source>
</evidence>
<gene>
    <name evidence="8" type="ORF">G2W53_044206</name>
</gene>
<comment type="caution">
    <text evidence="8">The sequence shown here is derived from an EMBL/GenBank/DDBJ whole genome shotgun (WGS) entry which is preliminary data.</text>
</comment>
<keyword evidence="3" id="KW-0449">Lipoprotein</keyword>
<keyword evidence="9" id="KW-1185">Reference proteome</keyword>
<feature type="compositionally biased region" description="Basic residues" evidence="6">
    <location>
        <begin position="192"/>
        <end position="201"/>
    </location>
</feature>
<dbReference type="Gene3D" id="3.30.70.100">
    <property type="match status" value="1"/>
</dbReference>
<proteinExistence type="inferred from homology"/>
<dbReference type="InterPro" id="IPR006121">
    <property type="entry name" value="HMA_dom"/>
</dbReference>
<organism evidence="8 9">
    <name type="scientific">Senna tora</name>
    <dbReference type="NCBI Taxonomy" id="362788"/>
    <lineage>
        <taxon>Eukaryota</taxon>
        <taxon>Viridiplantae</taxon>
        <taxon>Streptophyta</taxon>
        <taxon>Embryophyta</taxon>
        <taxon>Tracheophyta</taxon>
        <taxon>Spermatophyta</taxon>
        <taxon>Magnoliopsida</taxon>
        <taxon>eudicotyledons</taxon>
        <taxon>Gunneridae</taxon>
        <taxon>Pentapetalae</taxon>
        <taxon>rosids</taxon>
        <taxon>fabids</taxon>
        <taxon>Fabales</taxon>
        <taxon>Fabaceae</taxon>
        <taxon>Caesalpinioideae</taxon>
        <taxon>Cassia clade</taxon>
        <taxon>Senna</taxon>
    </lineage>
</organism>
<evidence type="ECO:0000256" key="1">
    <source>
        <dbReference type="ARBA" id="ARBA00022481"/>
    </source>
</evidence>
<dbReference type="OrthoDB" id="689350at2759"/>
<dbReference type="InterPro" id="IPR036163">
    <property type="entry name" value="HMA_dom_sf"/>
</dbReference>
<sequence>MAETETKEEVKEVEEPSEPLICKTCVLKVSIHCEGCKRKVKKVLQSIDGVYNINMDLRKQKVVVTGNVDSETLIKKLTKTGKHAELWPEKADWKKKKQSKSDNQEKQSDPESSEDSNQTNENEKVVVQDTSRSNEGCATGKGGVEFQEPKPELKQTVTISAGNQPAVTEKKVSIGVQGCNENEKSGGGGSTSKKKKKKGHKGNNNAGAGNVGGGGEHSGDSPGNQAQAQDPIASSGNQSPPRHHMYHQYYANAPAVYTVNYHTAYPSSSSYSTAYYTSPGSYSYAHVVDTEMEAPLYDSEYYTSQPSDSFQLFSDENPNGCAVM</sequence>
<keyword evidence="1" id="KW-0488">Methylation</keyword>
<evidence type="ECO:0000256" key="3">
    <source>
        <dbReference type="ARBA" id="ARBA00023288"/>
    </source>
</evidence>
<dbReference type="AlphaFoldDB" id="A0A834SMG7"/>
<dbReference type="PROSITE" id="PS50846">
    <property type="entry name" value="HMA_2"/>
    <property type="match status" value="1"/>
</dbReference>
<keyword evidence="2" id="KW-0479">Metal-binding</keyword>
<dbReference type="EMBL" id="JAAIUW010000013">
    <property type="protein sequence ID" value="KAF7805095.1"/>
    <property type="molecule type" value="Genomic_DNA"/>
</dbReference>
<name>A0A834SMG7_9FABA</name>
<feature type="region of interest" description="Disordered" evidence="6">
    <location>
        <begin position="88"/>
        <end position="244"/>
    </location>
</feature>
<dbReference type="Pfam" id="PF00403">
    <property type="entry name" value="HMA"/>
    <property type="match status" value="1"/>
</dbReference>
<dbReference type="PANTHER" id="PTHR45868">
    <property type="entry name" value="HEAVY METAL-ASSOCIATED ISOPRENYLATED PLANT PROTEIN 33-RELATED"/>
    <property type="match status" value="1"/>
</dbReference>
<protein>
    <submittedName>
        <fullName evidence="8">Heavy metal-associated isoprenylated plant protein 35</fullName>
    </submittedName>
</protein>
<reference evidence="8" key="1">
    <citation type="submission" date="2020-09" db="EMBL/GenBank/DDBJ databases">
        <title>Genome-Enabled Discovery of Anthraquinone Biosynthesis in Senna tora.</title>
        <authorList>
            <person name="Kang S.-H."/>
            <person name="Pandey R.P."/>
            <person name="Lee C.-M."/>
            <person name="Sim J.-S."/>
            <person name="Jeong J.-T."/>
            <person name="Choi B.-S."/>
            <person name="Jung M."/>
            <person name="Ginzburg D."/>
            <person name="Zhao K."/>
            <person name="Won S.Y."/>
            <person name="Oh T.-J."/>
            <person name="Yu Y."/>
            <person name="Kim N.-H."/>
            <person name="Lee O.R."/>
            <person name="Lee T.-H."/>
            <person name="Bashyal P."/>
            <person name="Kim T.-S."/>
            <person name="Lee W.-H."/>
            <person name="Kawkins C."/>
            <person name="Kim C.-K."/>
            <person name="Kim J.S."/>
            <person name="Ahn B.O."/>
            <person name="Rhee S.Y."/>
            <person name="Sohng J.K."/>
        </authorList>
    </citation>
    <scope>NUCLEOTIDE SEQUENCE</scope>
    <source>
        <tissue evidence="8">Leaf</tissue>
    </source>
</reference>
<evidence type="ECO:0000259" key="7">
    <source>
        <dbReference type="PROSITE" id="PS50846"/>
    </source>
</evidence>
<dbReference type="Proteomes" id="UP000634136">
    <property type="component" value="Unassembled WGS sequence"/>
</dbReference>
<feature type="compositionally biased region" description="Polar residues" evidence="6">
    <location>
        <begin position="155"/>
        <end position="166"/>
    </location>
</feature>
<keyword evidence="4" id="KW-0636">Prenylation</keyword>
<dbReference type="FunFam" id="3.30.70.100:FF:000008">
    <property type="entry name" value="Copper transport protein ATOX1"/>
    <property type="match status" value="1"/>
</dbReference>
<evidence type="ECO:0000256" key="4">
    <source>
        <dbReference type="ARBA" id="ARBA00023289"/>
    </source>
</evidence>
<feature type="domain" description="HMA" evidence="7">
    <location>
        <begin position="22"/>
        <end position="85"/>
    </location>
</feature>
<dbReference type="CDD" id="cd00371">
    <property type="entry name" value="HMA"/>
    <property type="match status" value="1"/>
</dbReference>
<dbReference type="GO" id="GO:0046872">
    <property type="term" value="F:metal ion binding"/>
    <property type="evidence" value="ECO:0007669"/>
    <property type="project" value="UniProtKB-KW"/>
</dbReference>